<keyword evidence="6 7" id="KW-0472">Membrane</keyword>
<keyword evidence="5 7" id="KW-1133">Transmembrane helix</keyword>
<evidence type="ECO:0000256" key="2">
    <source>
        <dbReference type="ARBA" id="ARBA00005179"/>
    </source>
</evidence>
<feature type="transmembrane region" description="Helical" evidence="7">
    <location>
        <begin position="153"/>
        <end position="178"/>
    </location>
</feature>
<dbReference type="GO" id="GO:0008374">
    <property type="term" value="F:O-acyltransferase activity"/>
    <property type="evidence" value="ECO:0007669"/>
    <property type="project" value="InterPro"/>
</dbReference>
<dbReference type="GO" id="GO:0016020">
    <property type="term" value="C:membrane"/>
    <property type="evidence" value="ECO:0007669"/>
    <property type="project" value="UniProtKB-SubCell"/>
</dbReference>
<feature type="domain" description="Wax synthase" evidence="8">
    <location>
        <begin position="188"/>
        <end position="252"/>
    </location>
</feature>
<evidence type="ECO:0000313" key="9">
    <source>
        <dbReference type="EMBL" id="QKJ30639.1"/>
    </source>
</evidence>
<evidence type="ECO:0000256" key="1">
    <source>
        <dbReference type="ARBA" id="ARBA00004141"/>
    </source>
</evidence>
<comment type="subcellular location">
    <subcellularLocation>
        <location evidence="1">Membrane</location>
        <topology evidence="1">Multi-pass membrane protein</topology>
    </subcellularLocation>
</comment>
<dbReference type="Proteomes" id="UP000505355">
    <property type="component" value="Chromosome"/>
</dbReference>
<evidence type="ECO:0000259" key="8">
    <source>
        <dbReference type="Pfam" id="PF13813"/>
    </source>
</evidence>
<dbReference type="EMBL" id="CP054139">
    <property type="protein sequence ID" value="QKJ30639.1"/>
    <property type="molecule type" value="Genomic_DNA"/>
</dbReference>
<protein>
    <recommendedName>
        <fullName evidence="8">Wax synthase domain-containing protein</fullName>
    </recommendedName>
</protein>
<dbReference type="KEGG" id="mmab:HQ865_13040"/>
<feature type="transmembrane region" description="Helical" evidence="7">
    <location>
        <begin position="287"/>
        <end position="310"/>
    </location>
</feature>
<keyword evidence="10" id="KW-1185">Reference proteome</keyword>
<dbReference type="Pfam" id="PF13813">
    <property type="entry name" value="MBOAT_2"/>
    <property type="match status" value="1"/>
</dbReference>
<dbReference type="RefSeq" id="WP_173415312.1">
    <property type="nucleotide sequence ID" value="NZ_CP054139.1"/>
</dbReference>
<dbReference type="PANTHER" id="PTHR31595:SF57">
    <property type="entry name" value="OS04G0481900 PROTEIN"/>
    <property type="match status" value="1"/>
</dbReference>
<keyword evidence="3" id="KW-0808">Transferase</keyword>
<proteinExistence type="predicted"/>
<feature type="transmembrane region" description="Helical" evidence="7">
    <location>
        <begin position="30"/>
        <end position="49"/>
    </location>
</feature>
<dbReference type="InterPro" id="IPR044851">
    <property type="entry name" value="Wax_synthase"/>
</dbReference>
<dbReference type="PANTHER" id="PTHR31595">
    <property type="entry name" value="LONG-CHAIN-ALCOHOL O-FATTY-ACYLTRANSFERASE 3-RELATED"/>
    <property type="match status" value="1"/>
</dbReference>
<keyword evidence="4 7" id="KW-0812">Transmembrane</keyword>
<gene>
    <name evidence="9" type="ORF">HQ865_13040</name>
</gene>
<dbReference type="AlphaFoldDB" id="A0A7D4UDJ1"/>
<name>A0A7D4UDJ1_9SPHI</name>
<evidence type="ECO:0000256" key="3">
    <source>
        <dbReference type="ARBA" id="ARBA00022679"/>
    </source>
</evidence>
<organism evidence="9 10">
    <name type="scientific">Mucilaginibacter mali</name>
    <dbReference type="NCBI Taxonomy" id="2740462"/>
    <lineage>
        <taxon>Bacteria</taxon>
        <taxon>Pseudomonadati</taxon>
        <taxon>Bacteroidota</taxon>
        <taxon>Sphingobacteriia</taxon>
        <taxon>Sphingobacteriales</taxon>
        <taxon>Sphingobacteriaceae</taxon>
        <taxon>Mucilaginibacter</taxon>
    </lineage>
</organism>
<feature type="transmembrane region" description="Helical" evidence="7">
    <location>
        <begin position="122"/>
        <end position="141"/>
    </location>
</feature>
<feature type="transmembrane region" description="Helical" evidence="7">
    <location>
        <begin position="55"/>
        <end position="73"/>
    </location>
</feature>
<dbReference type="InterPro" id="IPR032805">
    <property type="entry name" value="Wax_synthase_dom"/>
</dbReference>
<evidence type="ECO:0000256" key="7">
    <source>
        <dbReference type="SAM" id="Phobius"/>
    </source>
</evidence>
<feature type="transmembrane region" description="Helical" evidence="7">
    <location>
        <begin position="6"/>
        <end position="23"/>
    </location>
</feature>
<evidence type="ECO:0000313" key="10">
    <source>
        <dbReference type="Proteomes" id="UP000505355"/>
    </source>
</evidence>
<evidence type="ECO:0000256" key="6">
    <source>
        <dbReference type="ARBA" id="ARBA00023136"/>
    </source>
</evidence>
<evidence type="ECO:0000256" key="5">
    <source>
        <dbReference type="ARBA" id="ARBA00022989"/>
    </source>
</evidence>
<feature type="transmembrane region" description="Helical" evidence="7">
    <location>
        <begin position="255"/>
        <end position="275"/>
    </location>
</feature>
<evidence type="ECO:0000256" key="4">
    <source>
        <dbReference type="ARBA" id="ARBA00022692"/>
    </source>
</evidence>
<comment type="pathway">
    <text evidence="2">Secondary metabolite biosynthesis.</text>
</comment>
<reference evidence="9 10" key="1">
    <citation type="submission" date="2020-05" db="EMBL/GenBank/DDBJ databases">
        <title>Mucilaginibacter mali sp. nov.</title>
        <authorList>
            <person name="Kim H.S."/>
            <person name="Lee K.C."/>
            <person name="Suh M.K."/>
            <person name="Kim J.-S."/>
            <person name="Han K.-I."/>
            <person name="Eom M.K."/>
            <person name="Shin Y.K."/>
            <person name="Lee J.-S."/>
        </authorList>
    </citation>
    <scope>NUCLEOTIDE SEQUENCE [LARGE SCALE GENOMIC DNA]</scope>
    <source>
        <strain evidence="9 10">G2-14</strain>
    </source>
</reference>
<feature type="transmembrane region" description="Helical" evidence="7">
    <location>
        <begin position="229"/>
        <end position="249"/>
    </location>
</feature>
<sequence length="322" mass="36503">MITTLMHLSCFGLINLLIAFAGYPILKHKLIWLSWLVLVISILSVHFIFLNEYPIIRMLALIATTFTAMKVIAATEEYRYKTVELTFKQWFIFATAWAGMRAQPFETLGGPPLPNAWPMVRFGITRLIAGLILVLLARQIATLSIDATLKHILVSAILLIGYSLMLHFGILSISAGMWRFHGANTYFLFKAPAKATSLTDFWSKRWNIAFSEMTAIAIFRPLRNKIGSAAALMLAFAFSGLLHELALSIPVNHGYGLPMLYFIIHGVLVLFEKALISRRILFLKNIVVARVWVFFWLIAPSPLLFHIHFIREIVWPLAGLKF</sequence>
<accession>A0A7D4UDJ1</accession>
<dbReference type="GO" id="GO:0006629">
    <property type="term" value="P:lipid metabolic process"/>
    <property type="evidence" value="ECO:0007669"/>
    <property type="project" value="InterPro"/>
</dbReference>